<evidence type="ECO:0000256" key="4">
    <source>
        <dbReference type="ARBA" id="ARBA00023163"/>
    </source>
</evidence>
<dbReference type="GO" id="GO:0000976">
    <property type="term" value="F:transcription cis-regulatory region binding"/>
    <property type="evidence" value="ECO:0007669"/>
    <property type="project" value="TreeGrafter"/>
</dbReference>
<evidence type="ECO:0000313" key="7">
    <source>
        <dbReference type="Proteomes" id="UP000053831"/>
    </source>
</evidence>
<dbReference type="AlphaFoldDB" id="A0A0M8MYU3"/>
<organism evidence="6 7">
    <name type="scientific">Escovopsis weberi</name>
    <dbReference type="NCBI Taxonomy" id="150374"/>
    <lineage>
        <taxon>Eukaryota</taxon>
        <taxon>Fungi</taxon>
        <taxon>Dikarya</taxon>
        <taxon>Ascomycota</taxon>
        <taxon>Pezizomycotina</taxon>
        <taxon>Sordariomycetes</taxon>
        <taxon>Hypocreomycetidae</taxon>
        <taxon>Hypocreales</taxon>
        <taxon>Hypocreaceae</taxon>
        <taxon>Escovopsis</taxon>
    </lineage>
</organism>
<comment type="caution">
    <text evidence="6">The sequence shown here is derived from an EMBL/GenBank/DDBJ whole genome shotgun (WGS) entry which is preliminary data.</text>
</comment>
<dbReference type="GO" id="GO:0005634">
    <property type="term" value="C:nucleus"/>
    <property type="evidence" value="ECO:0007669"/>
    <property type="project" value="UniProtKB-SubCell"/>
</dbReference>
<name>A0A0M8MYU3_ESCWE</name>
<accession>A0A0M8MYU3</accession>
<dbReference type="InterPro" id="IPR051089">
    <property type="entry name" value="prtT"/>
</dbReference>
<keyword evidence="4" id="KW-0804">Transcription</keyword>
<dbReference type="EMBL" id="LGSR01000028">
    <property type="protein sequence ID" value="KOS17144.1"/>
    <property type="molecule type" value="Genomic_DNA"/>
</dbReference>
<evidence type="ECO:0000256" key="1">
    <source>
        <dbReference type="ARBA" id="ARBA00004123"/>
    </source>
</evidence>
<keyword evidence="3" id="KW-0238">DNA-binding</keyword>
<sequence length="557" mass="61131">MRQKKSSFESDSPALTDCVDASIITLQQAETYFGIFFRGCDHYVPVFDPGHDTLTSIRTRSSLLFCAICAVGCRIVAGADTQHWRLLDFHLKRMLNCVLATPSLACLETVQALLVRSCYASERSLLVAAATRMACDLGFPDAYDQLVSRSVSSRERERSSAMAASGPGICTRGDGDESSAVLMRRARTWLHLFVLGHIHHVDAADLTTFRFVGDARRSRILLKSALSTELDLFLLSQVELNVIRARIYDSLSSDLSRSDDSEEAMTALVREARIDIDVWFDDWAHMFEKHAAQSPWLLVNLRVQKCWAENMAMCAAVRVSGVEDVDVMTPFQRELLFIARDALEEHLSIMVEEPRIYLRNLRFAMDFVWAKCTFCYLLLVKLSLLLPSSGTSCRGRSSQELIDHGNTLLAELRDVGGGEGESSAGGYQSNTSRLYIQLLKTGIERFANTLTTKKDQGHDMSCASKRAPSSLPADSAAASAAAAAAAAAAANDDGQGQIQGGGLESFVPEQFVFEWDFPGLTLFSSGIGMAWLDDILLGTLNGGDDFLAWGPIGILSE</sequence>
<evidence type="ECO:0008006" key="8">
    <source>
        <dbReference type="Google" id="ProtNLM"/>
    </source>
</evidence>
<evidence type="ECO:0000256" key="5">
    <source>
        <dbReference type="ARBA" id="ARBA00023242"/>
    </source>
</evidence>
<dbReference type="PANTHER" id="PTHR31845">
    <property type="entry name" value="FINGER DOMAIN PROTEIN, PUTATIVE-RELATED"/>
    <property type="match status" value="1"/>
</dbReference>
<dbReference type="PANTHER" id="PTHR31845:SF33">
    <property type="entry name" value="ZN(II)2CYS6 TRANSCRIPTION FACTOR (EUROFUNG)"/>
    <property type="match status" value="1"/>
</dbReference>
<dbReference type="Proteomes" id="UP000053831">
    <property type="component" value="Unassembled WGS sequence"/>
</dbReference>
<keyword evidence="7" id="KW-1185">Reference proteome</keyword>
<proteinExistence type="predicted"/>
<dbReference type="CDD" id="cd12148">
    <property type="entry name" value="fungal_TF_MHR"/>
    <property type="match status" value="1"/>
</dbReference>
<evidence type="ECO:0000256" key="2">
    <source>
        <dbReference type="ARBA" id="ARBA00023015"/>
    </source>
</evidence>
<comment type="subcellular location">
    <subcellularLocation>
        <location evidence="1">Nucleus</location>
    </subcellularLocation>
</comment>
<keyword evidence="5" id="KW-0539">Nucleus</keyword>
<keyword evidence="2" id="KW-0805">Transcription regulation</keyword>
<evidence type="ECO:0000256" key="3">
    <source>
        <dbReference type="ARBA" id="ARBA00023125"/>
    </source>
</evidence>
<dbReference type="OrthoDB" id="4454541at2759"/>
<reference evidence="6 7" key="1">
    <citation type="submission" date="2015-07" db="EMBL/GenBank/DDBJ databases">
        <title>The genome of the fungus Escovopsis weberi, a specialized disease agent of ant agriculture.</title>
        <authorList>
            <person name="de Man T.J."/>
            <person name="Stajich J.E."/>
            <person name="Kubicek C.P."/>
            <person name="Chenthamara K."/>
            <person name="Atanasova L."/>
            <person name="Druzhinina I.S."/>
            <person name="Birnbaum S."/>
            <person name="Barribeau S.M."/>
            <person name="Teiling C."/>
            <person name="Suen G."/>
            <person name="Currie C."/>
            <person name="Gerardo N.M."/>
        </authorList>
    </citation>
    <scope>NUCLEOTIDE SEQUENCE [LARGE SCALE GENOMIC DNA]</scope>
</reference>
<dbReference type="STRING" id="150374.A0A0M8MYU3"/>
<evidence type="ECO:0000313" key="6">
    <source>
        <dbReference type="EMBL" id="KOS17144.1"/>
    </source>
</evidence>
<gene>
    <name evidence="6" type="ORF">ESCO_005833</name>
</gene>
<protein>
    <recommendedName>
        <fullName evidence="8">Transcription factor domain-containing protein</fullName>
    </recommendedName>
</protein>
<dbReference type="GO" id="GO:0000981">
    <property type="term" value="F:DNA-binding transcription factor activity, RNA polymerase II-specific"/>
    <property type="evidence" value="ECO:0007669"/>
    <property type="project" value="TreeGrafter"/>
</dbReference>